<feature type="region of interest" description="Disordered" evidence="3">
    <location>
        <begin position="674"/>
        <end position="725"/>
    </location>
</feature>
<evidence type="ECO:0000256" key="1">
    <source>
        <dbReference type="ARBA" id="ARBA00023054"/>
    </source>
</evidence>
<evidence type="ECO:0000256" key="3">
    <source>
        <dbReference type="SAM" id="MobiDB-lite"/>
    </source>
</evidence>
<proteinExistence type="predicted"/>
<comment type="caution">
    <text evidence="4">The sequence shown here is derived from an EMBL/GenBank/DDBJ whole genome shotgun (WGS) entry which is preliminary data.</text>
</comment>
<feature type="compositionally biased region" description="Basic residues" evidence="3">
    <location>
        <begin position="694"/>
        <end position="704"/>
    </location>
</feature>
<evidence type="ECO:0000313" key="4">
    <source>
        <dbReference type="EMBL" id="KAG6644291.1"/>
    </source>
</evidence>
<dbReference type="PANTHER" id="PTHR23160">
    <property type="entry name" value="SYNAPTONEMAL COMPLEX PROTEIN-RELATED"/>
    <property type="match status" value="1"/>
</dbReference>
<evidence type="ECO:0000313" key="5">
    <source>
        <dbReference type="Proteomes" id="UP000811609"/>
    </source>
</evidence>
<dbReference type="EMBL" id="CM031816">
    <property type="protein sequence ID" value="KAG6644291.1"/>
    <property type="molecule type" value="Genomic_DNA"/>
</dbReference>
<dbReference type="Proteomes" id="UP000811609">
    <property type="component" value="Chromosome 8"/>
</dbReference>
<keyword evidence="1 2" id="KW-0175">Coiled coil</keyword>
<dbReference type="GO" id="GO:0007131">
    <property type="term" value="P:reciprocal meiotic recombination"/>
    <property type="evidence" value="ECO:0007669"/>
    <property type="project" value="TreeGrafter"/>
</dbReference>
<feature type="compositionally biased region" description="Basic and acidic residues" evidence="3">
    <location>
        <begin position="674"/>
        <end position="687"/>
    </location>
</feature>
<feature type="region of interest" description="Disordered" evidence="3">
    <location>
        <begin position="741"/>
        <end position="834"/>
    </location>
</feature>
<keyword evidence="5" id="KW-1185">Reference proteome</keyword>
<feature type="coiled-coil region" evidence="2">
    <location>
        <begin position="66"/>
        <end position="100"/>
    </location>
</feature>
<accession>A0A8T1PS60</accession>
<organism evidence="4 5">
    <name type="scientific">Carya illinoinensis</name>
    <name type="common">Pecan</name>
    <dbReference type="NCBI Taxonomy" id="32201"/>
    <lineage>
        <taxon>Eukaryota</taxon>
        <taxon>Viridiplantae</taxon>
        <taxon>Streptophyta</taxon>
        <taxon>Embryophyta</taxon>
        <taxon>Tracheophyta</taxon>
        <taxon>Spermatophyta</taxon>
        <taxon>Magnoliopsida</taxon>
        <taxon>eudicotyledons</taxon>
        <taxon>Gunneridae</taxon>
        <taxon>Pentapetalae</taxon>
        <taxon>rosids</taxon>
        <taxon>fabids</taxon>
        <taxon>Fagales</taxon>
        <taxon>Juglandaceae</taxon>
        <taxon>Carya</taxon>
    </lineage>
</organism>
<reference evidence="4" key="1">
    <citation type="submission" date="2020-12" db="EMBL/GenBank/DDBJ databases">
        <title>WGS assembly of Carya illinoinensis cv. Pawnee.</title>
        <authorList>
            <person name="Platts A."/>
            <person name="Shu S."/>
            <person name="Wright S."/>
            <person name="Barry K."/>
            <person name="Edger P."/>
            <person name="Pires J.C."/>
            <person name="Schmutz J."/>
        </authorList>
    </citation>
    <scope>NUCLEOTIDE SEQUENCE</scope>
    <source>
        <tissue evidence="4">Leaf</tissue>
    </source>
</reference>
<name>A0A8T1PS60_CARIL</name>
<dbReference type="PANTHER" id="PTHR23160:SF3">
    <property type="entry name" value="SYNAPTONEMAL COMPLEX PROTEIN 1-RELATED"/>
    <property type="match status" value="1"/>
</dbReference>
<evidence type="ECO:0008006" key="6">
    <source>
        <dbReference type="Google" id="ProtNLM"/>
    </source>
</evidence>
<feature type="coiled-coil region" evidence="2">
    <location>
        <begin position="203"/>
        <end position="265"/>
    </location>
</feature>
<protein>
    <recommendedName>
        <fullName evidence="6">Synaptonemal complex protein 1-like</fullName>
    </recommendedName>
</protein>
<feature type="coiled-coil region" evidence="2">
    <location>
        <begin position="316"/>
        <end position="343"/>
    </location>
</feature>
<gene>
    <name evidence="4" type="ORF">CIPAW_08G045100</name>
</gene>
<feature type="coiled-coil region" evidence="2">
    <location>
        <begin position="376"/>
        <end position="571"/>
    </location>
</feature>
<evidence type="ECO:0000256" key="2">
    <source>
        <dbReference type="SAM" id="Coils"/>
    </source>
</evidence>
<dbReference type="AlphaFoldDB" id="A0A8T1PS60"/>
<sequence length="834" mass="96543">MQRLGFPSMKSLDHFKSLAGSVPATSKSFSFSSRPASDSISSGSFANLKLTAEKLVKEQASVKTDLEISNNKLKKSMEHIRALEEKLQNAFNENAKLKVKQKEDEKLWKGLESKFSSTKTLCDQLTETLQHLAVQVQDGGKELEKLKIEEEEKDKILRDEQRKTANLIDEKDAMIKKFEETVAANRLVTESLNSKLEEVCLQLKLKEDDIKQLIFTQENLEKEKSDFQLHNSDLARKLDMSSKEIRNLEGLAQVLAAQLVELDKQNLTFSYKFDDLNALYESCFKLVQQERDLAATHAKKQYDQLHDKFLYRKSEMDALQLINQELNNKCIELQKVQESVQAQLSEECRLAGERIQKLEFEAEKRVSEKLQTEMLVSKLEENIGTLSESLRSSENKRQDLLLKLSSLEMENKGNYEKLQSEIQKKAEEVDILQKECEAHRQHVDLLEKQISHSHDLAEEKEQLIMHCKEREKKLEDQMEENQELLTAAESKLVDAKKQYDQMLESKQLELSRHLKEISLRNDQAINDMRTKYEMEKLEIVNMEKEKADKAVEEMERKCDQKLTECKEESRLYLMHVQEEHAALVSRIQQEHDRKELALKADHTEELKRAQLQSEKELREKTTLLRSEHEAQTRALRCEHEDECKKLQEELDLQKSKEERQRALLQLQWKVMGDKPQDDQEVNSKKDYSISSSKMRNHGGGKRNQHSLVRPENEDKNSPSLGGMQTPVSKLLKKVENVNTGSVMSIPPHHKKVTHHEYEVETSNGRTITKRRKTRSTVMFEDRRKQRKISTPKVNTPRSIVKGVKGGGHPHPSNIGDLFSEGSLNPYADDPYAFD</sequence>